<feature type="domain" description="PTS EIIA type-4" evidence="8">
    <location>
        <begin position="1"/>
        <end position="122"/>
    </location>
</feature>
<dbReference type="EMBL" id="FQXR01000002">
    <property type="protein sequence ID" value="SHH45556.1"/>
    <property type="molecule type" value="Genomic_DNA"/>
</dbReference>
<dbReference type="RefSeq" id="WP_072742814.1">
    <property type="nucleotide sequence ID" value="NZ_FQXR01000002.1"/>
</dbReference>
<keyword evidence="6" id="KW-0598">Phosphotransferase system</keyword>
<evidence type="ECO:0000256" key="2">
    <source>
        <dbReference type="ARBA" id="ARBA00022448"/>
    </source>
</evidence>
<evidence type="ECO:0000256" key="3">
    <source>
        <dbReference type="ARBA" id="ARBA00022490"/>
    </source>
</evidence>
<dbReference type="InterPro" id="IPR033887">
    <property type="entry name" value="PTS_IIA_man"/>
</dbReference>
<organism evidence="9 10">
    <name type="scientific">Sporanaerobacter acetigenes DSM 13106</name>
    <dbReference type="NCBI Taxonomy" id="1123281"/>
    <lineage>
        <taxon>Bacteria</taxon>
        <taxon>Bacillati</taxon>
        <taxon>Bacillota</taxon>
        <taxon>Tissierellia</taxon>
        <taxon>Tissierellales</taxon>
        <taxon>Sporanaerobacteraceae</taxon>
        <taxon>Sporanaerobacter</taxon>
    </lineage>
</organism>
<dbReference type="Proteomes" id="UP000184389">
    <property type="component" value="Unassembled WGS sequence"/>
</dbReference>
<dbReference type="InterPro" id="IPR004701">
    <property type="entry name" value="PTS_EIIA_man-typ"/>
</dbReference>
<evidence type="ECO:0000313" key="10">
    <source>
        <dbReference type="Proteomes" id="UP000184389"/>
    </source>
</evidence>
<keyword evidence="2" id="KW-0813">Transport</keyword>
<name>A0A1M5T4C5_9FIRM</name>
<keyword evidence="5" id="KW-0808">Transferase</keyword>
<evidence type="ECO:0000313" key="9">
    <source>
        <dbReference type="EMBL" id="SHH45556.1"/>
    </source>
</evidence>
<evidence type="ECO:0000256" key="6">
    <source>
        <dbReference type="ARBA" id="ARBA00022683"/>
    </source>
</evidence>
<dbReference type="GO" id="GO:0005737">
    <property type="term" value="C:cytoplasm"/>
    <property type="evidence" value="ECO:0007669"/>
    <property type="project" value="UniProtKB-SubCell"/>
</dbReference>
<dbReference type="AlphaFoldDB" id="A0A1M5T4C5"/>
<keyword evidence="7" id="KW-0418">Kinase</keyword>
<evidence type="ECO:0000256" key="7">
    <source>
        <dbReference type="ARBA" id="ARBA00022777"/>
    </source>
</evidence>
<evidence type="ECO:0000259" key="8">
    <source>
        <dbReference type="PROSITE" id="PS51096"/>
    </source>
</evidence>
<dbReference type="InterPro" id="IPR036662">
    <property type="entry name" value="PTS_EIIA_man-typ_sf"/>
</dbReference>
<proteinExistence type="predicted"/>
<keyword evidence="3" id="KW-0963">Cytoplasm</keyword>
<dbReference type="Pfam" id="PF03610">
    <property type="entry name" value="EIIA-man"/>
    <property type="match status" value="1"/>
</dbReference>
<keyword evidence="4" id="KW-0762">Sugar transport</keyword>
<dbReference type="GO" id="GO:0016020">
    <property type="term" value="C:membrane"/>
    <property type="evidence" value="ECO:0007669"/>
    <property type="project" value="InterPro"/>
</dbReference>
<evidence type="ECO:0000256" key="4">
    <source>
        <dbReference type="ARBA" id="ARBA00022597"/>
    </source>
</evidence>
<evidence type="ECO:0000256" key="5">
    <source>
        <dbReference type="ARBA" id="ARBA00022679"/>
    </source>
</evidence>
<dbReference type="OrthoDB" id="9788818at2"/>
<gene>
    <name evidence="9" type="ORF">SAMN02745180_00368</name>
</gene>
<dbReference type="PROSITE" id="PS51096">
    <property type="entry name" value="PTS_EIIA_TYPE_4"/>
    <property type="match status" value="1"/>
</dbReference>
<dbReference type="GO" id="GO:0016301">
    <property type="term" value="F:kinase activity"/>
    <property type="evidence" value="ECO:0007669"/>
    <property type="project" value="UniProtKB-KW"/>
</dbReference>
<dbReference type="Gene3D" id="3.40.50.510">
    <property type="entry name" value="Phosphotransferase system, mannose-type IIA component"/>
    <property type="match status" value="1"/>
</dbReference>
<dbReference type="PANTHER" id="PTHR33799">
    <property type="entry name" value="PTS PERMEASE-RELATED-RELATED"/>
    <property type="match status" value="1"/>
</dbReference>
<accession>A0A1M5T4C5</accession>
<dbReference type="InterPro" id="IPR051471">
    <property type="entry name" value="Bacterial_PTS_sugar_comp"/>
</dbReference>
<dbReference type="PANTHER" id="PTHR33799:SF1">
    <property type="entry name" value="PTS SYSTEM MANNOSE-SPECIFIC EIIAB COMPONENT-RELATED"/>
    <property type="match status" value="1"/>
</dbReference>
<dbReference type="STRING" id="1123281.SAMN02745180_00368"/>
<dbReference type="CDD" id="cd00006">
    <property type="entry name" value="PTS_IIA_man"/>
    <property type="match status" value="1"/>
</dbReference>
<comment type="subcellular location">
    <subcellularLocation>
        <location evidence="1">Cytoplasm</location>
    </subcellularLocation>
</comment>
<evidence type="ECO:0000256" key="1">
    <source>
        <dbReference type="ARBA" id="ARBA00004496"/>
    </source>
</evidence>
<keyword evidence="10" id="KW-1185">Reference proteome</keyword>
<dbReference type="GO" id="GO:0009401">
    <property type="term" value="P:phosphoenolpyruvate-dependent sugar phosphotransferase system"/>
    <property type="evidence" value="ECO:0007669"/>
    <property type="project" value="UniProtKB-KW"/>
</dbReference>
<reference evidence="9 10" key="1">
    <citation type="submission" date="2016-11" db="EMBL/GenBank/DDBJ databases">
        <authorList>
            <person name="Jaros S."/>
            <person name="Januszkiewicz K."/>
            <person name="Wedrychowicz H."/>
        </authorList>
    </citation>
    <scope>NUCLEOTIDE SEQUENCE [LARGE SCALE GENOMIC DNA]</scope>
    <source>
        <strain evidence="9 10">DSM 13106</strain>
    </source>
</reference>
<sequence length="136" mass="15164">MTGIIIVTHSNMAEGIKDAAEMILGEKEGFFAVGYYVGESLEDLYNKIENVILKNTCEEWVIFTDMFGDTPSNVASIVCTKYDAVVVTGANLGMIIETLVSRDSLKRDEFIDSLLNVGKSDIRYIDRDIILNNIEE</sequence>
<dbReference type="SUPFAM" id="SSF53062">
    <property type="entry name" value="PTS system fructose IIA component-like"/>
    <property type="match status" value="1"/>
</dbReference>
<protein>
    <submittedName>
        <fullName evidence="9">PTS system, mannose-specific IIA component</fullName>
    </submittedName>
</protein>